<keyword evidence="3" id="KW-1185">Reference proteome</keyword>
<reference evidence="2 3" key="1">
    <citation type="journal article" date="2015" name="Genome Biol.">
        <title>Comparative genomics of Steinernema reveals deeply conserved gene regulatory networks.</title>
        <authorList>
            <person name="Dillman A.R."/>
            <person name="Macchietto M."/>
            <person name="Porter C.F."/>
            <person name="Rogers A."/>
            <person name="Williams B."/>
            <person name="Antoshechkin I."/>
            <person name="Lee M.M."/>
            <person name="Goodwin Z."/>
            <person name="Lu X."/>
            <person name="Lewis E.E."/>
            <person name="Goodrich-Blair H."/>
            <person name="Stock S.P."/>
            <person name="Adams B.J."/>
            <person name="Sternberg P.W."/>
            <person name="Mortazavi A."/>
        </authorList>
    </citation>
    <scope>NUCLEOTIDE SEQUENCE [LARGE SCALE GENOMIC DNA]</scope>
    <source>
        <strain evidence="2 3">ALL</strain>
    </source>
</reference>
<organism evidence="2 3">
    <name type="scientific">Steinernema carpocapsae</name>
    <name type="common">Entomopathogenic nematode</name>
    <dbReference type="NCBI Taxonomy" id="34508"/>
    <lineage>
        <taxon>Eukaryota</taxon>
        <taxon>Metazoa</taxon>
        <taxon>Ecdysozoa</taxon>
        <taxon>Nematoda</taxon>
        <taxon>Chromadorea</taxon>
        <taxon>Rhabditida</taxon>
        <taxon>Tylenchina</taxon>
        <taxon>Panagrolaimomorpha</taxon>
        <taxon>Strongyloidoidea</taxon>
        <taxon>Steinernematidae</taxon>
        <taxon>Steinernema</taxon>
    </lineage>
</organism>
<feature type="transmembrane region" description="Helical" evidence="1">
    <location>
        <begin position="7"/>
        <end position="32"/>
    </location>
</feature>
<protein>
    <submittedName>
        <fullName evidence="2">Uncharacterized protein</fullName>
    </submittedName>
</protein>
<dbReference type="EMBL" id="AZBU02000009">
    <property type="protein sequence ID" value="TKR64876.1"/>
    <property type="molecule type" value="Genomic_DNA"/>
</dbReference>
<reference evidence="2 3" key="2">
    <citation type="journal article" date="2019" name="G3 (Bethesda)">
        <title>Hybrid Assembly of the Genome of the Entomopathogenic Nematode Steinernema carpocapsae Identifies the X-Chromosome.</title>
        <authorList>
            <person name="Serra L."/>
            <person name="Macchietto M."/>
            <person name="Macias-Munoz A."/>
            <person name="McGill C.J."/>
            <person name="Rodriguez I.M."/>
            <person name="Rodriguez B."/>
            <person name="Murad R."/>
            <person name="Mortazavi A."/>
        </authorList>
    </citation>
    <scope>NUCLEOTIDE SEQUENCE [LARGE SCALE GENOMIC DNA]</scope>
    <source>
        <strain evidence="2 3">ALL</strain>
    </source>
</reference>
<keyword evidence="1" id="KW-1133">Transmembrane helix</keyword>
<dbReference type="Proteomes" id="UP000298663">
    <property type="component" value="Unassembled WGS sequence"/>
</dbReference>
<keyword evidence="1" id="KW-0472">Membrane</keyword>
<dbReference type="AlphaFoldDB" id="A0A4U5M7I9"/>
<accession>A0A4U5M7I9</accession>
<evidence type="ECO:0000313" key="2">
    <source>
        <dbReference type="EMBL" id="TKR64876.1"/>
    </source>
</evidence>
<sequence length="182" mass="20409">MFSITKFVLQATTFAATAAVLLLNISGLAIFYRWDISYLTQSPWKITESTLTWITVCTYGLLIWGLCSSASAICALVYSLRPSNYDSHIYRRRLKSFSVYLLMVVILAMIELVLCEVICDAATSEPTLLAKDKEEIVVNFLKLEAYLITTAVMGSVAGVASFCSARILRDEEDFRREARIYA</sequence>
<gene>
    <name evidence="2" type="ORF">L596_025353</name>
</gene>
<evidence type="ECO:0000256" key="1">
    <source>
        <dbReference type="SAM" id="Phobius"/>
    </source>
</evidence>
<feature type="transmembrane region" description="Helical" evidence="1">
    <location>
        <begin position="52"/>
        <end position="78"/>
    </location>
</feature>
<keyword evidence="1" id="KW-0812">Transmembrane</keyword>
<evidence type="ECO:0000313" key="3">
    <source>
        <dbReference type="Proteomes" id="UP000298663"/>
    </source>
</evidence>
<feature type="transmembrane region" description="Helical" evidence="1">
    <location>
        <begin position="99"/>
        <end position="123"/>
    </location>
</feature>
<name>A0A4U5M7I9_STECR</name>
<feature type="transmembrane region" description="Helical" evidence="1">
    <location>
        <begin position="143"/>
        <end position="168"/>
    </location>
</feature>
<comment type="caution">
    <text evidence="2">The sequence shown here is derived from an EMBL/GenBank/DDBJ whole genome shotgun (WGS) entry which is preliminary data.</text>
</comment>
<proteinExistence type="predicted"/>